<dbReference type="Pfam" id="PF16491">
    <property type="entry name" value="Peptidase_M48_N"/>
    <property type="match status" value="1"/>
</dbReference>
<dbReference type="Gene3D" id="3.30.2010.10">
    <property type="entry name" value="Metalloproteases ('zincins'), catalytic domain"/>
    <property type="match status" value="1"/>
</dbReference>
<dbReference type="SMART" id="SM00397">
    <property type="entry name" value="t_SNARE"/>
    <property type="match status" value="1"/>
</dbReference>
<evidence type="ECO:0000256" key="16">
    <source>
        <dbReference type="ARBA" id="ARBA00060927"/>
    </source>
</evidence>
<reference evidence="23 24" key="1">
    <citation type="journal article" date="2019" name="Sci. Rep.">
        <title>Comparative genomics of chytrid fungi reveal insights into the obligate biotrophic and pathogenic lifestyle of Synchytrium endobioticum.</title>
        <authorList>
            <person name="van de Vossenberg B.T.L.H."/>
            <person name="Warris S."/>
            <person name="Nguyen H.D.T."/>
            <person name="van Gent-Pelzer M.P.E."/>
            <person name="Joly D.L."/>
            <person name="van de Geest H.C."/>
            <person name="Bonants P.J.M."/>
            <person name="Smith D.S."/>
            <person name="Levesque C.A."/>
            <person name="van der Lee T.A.J."/>
        </authorList>
    </citation>
    <scope>NUCLEOTIDE SEQUENCE [LARGE SCALE GENOMIC DNA]</scope>
    <source>
        <strain evidence="23 24">JEL517</strain>
    </source>
</reference>
<dbReference type="STRING" id="1806994.A0A507CCT0"/>
<feature type="transmembrane region" description="Helical" evidence="21">
    <location>
        <begin position="806"/>
        <end position="828"/>
    </location>
</feature>
<comment type="caution">
    <text evidence="23">The sequence shown here is derived from an EMBL/GenBank/DDBJ whole genome shotgun (WGS) entry which is preliminary data.</text>
</comment>
<feature type="region of interest" description="Disordered" evidence="20">
    <location>
        <begin position="181"/>
        <end position="258"/>
    </location>
</feature>
<accession>A0A507CCT0</accession>
<dbReference type="GO" id="GO:0005789">
    <property type="term" value="C:endoplasmic reticulum membrane"/>
    <property type="evidence" value="ECO:0007669"/>
    <property type="project" value="UniProtKB-SubCell"/>
</dbReference>
<keyword evidence="24" id="KW-1185">Reference proteome</keyword>
<keyword evidence="7" id="KW-0378">Hydrolase</keyword>
<comment type="subcellular location">
    <subcellularLocation>
        <location evidence="1">Endoplasmic reticulum membrane</location>
        <topology evidence="1">Multi-pass membrane protein</topology>
    </subcellularLocation>
</comment>
<keyword evidence="5 21" id="KW-0812">Transmembrane</keyword>
<keyword evidence="10" id="KW-0689">Ribosomal protein</keyword>
<dbReference type="GO" id="GO:1990904">
    <property type="term" value="C:ribonucleoprotein complex"/>
    <property type="evidence" value="ECO:0007669"/>
    <property type="project" value="UniProtKB-KW"/>
</dbReference>
<dbReference type="EMBL" id="QEAO01000009">
    <property type="protein sequence ID" value="TPX35365.1"/>
    <property type="molecule type" value="Genomic_DNA"/>
</dbReference>
<keyword evidence="4" id="KW-0645">Protease</keyword>
<dbReference type="CDD" id="cd15844">
    <property type="entry name" value="SNARE_syntaxin5"/>
    <property type="match status" value="1"/>
</dbReference>
<feature type="active site" evidence="18">
    <location>
        <position position="793"/>
    </location>
</feature>
<evidence type="ECO:0000256" key="1">
    <source>
        <dbReference type="ARBA" id="ARBA00004477"/>
    </source>
</evidence>
<evidence type="ECO:0000256" key="2">
    <source>
        <dbReference type="ARBA" id="ARBA00010228"/>
    </source>
</evidence>
<feature type="transmembrane region" description="Helical" evidence="21">
    <location>
        <begin position="665"/>
        <end position="687"/>
    </location>
</feature>
<keyword evidence="11 21" id="KW-1133">Transmembrane helix</keyword>
<feature type="transmembrane region" description="Helical" evidence="21">
    <location>
        <begin position="693"/>
        <end position="712"/>
    </location>
</feature>
<evidence type="ECO:0000256" key="13">
    <source>
        <dbReference type="ARBA" id="ARBA00023136"/>
    </source>
</evidence>
<dbReference type="RefSeq" id="XP_031025892.1">
    <property type="nucleotide sequence ID" value="XM_031168149.1"/>
</dbReference>
<feature type="active site" description="Proton donor" evidence="18">
    <location>
        <position position="874"/>
    </location>
</feature>
<dbReference type="InterPro" id="IPR010989">
    <property type="entry name" value="SNARE"/>
</dbReference>
<comment type="catalytic activity">
    <reaction evidence="15">
        <text>Hydrolyzes the peptide bond -P2-(S-farnesyl or geranylgeranyl)C-P1'-P2'-P3'-COOH where P1' and P2' are amino acids with aliphatic side chains and P3' is any C-terminal residue.</text>
        <dbReference type="EC" id="3.4.24.84"/>
    </reaction>
</comment>
<sequence>MLKDRTNEFHAIVESIHSRKPGLDNVRLLSTSSTARLSKSEFARAASAVGREISTTAAKLSRLAALAKKKSLFDDRPVEINELIHVIKQDIGKVSNQISGLQKYLDGAKKGHNTSASRDNGGSSNSNGHVNGNQPILGANNKQVEEHSDLVIKSLQSRLANTSHEFKGILEIRSQNMVEQKDRRAQYSFSPAPVAGSTGGGNSNSIQRPNGDSSLYHPDQLRQRAPISNQNDGNKDSDIVIDFSSLPPTNVQQSSQQQSQLVYNNVTHEYIESRSQAIESIESTIAELGQIYQNFATILAGQREMVQRIDDNVQDVEMNVEGAHGQLMKYYTSISSNSSASGRLIAAKDHAAVQINIGDVDASGRLTGTAKTYAVCGFIRSMGESDDSINRLATTDGYLRKLLSVKIARNKEKPDVNFMQGLDVSTLERFDEEELQSVKLLTTHIFAISTTHASRHVSLPIEPALCLVCISIKEHIVIFATFRVAVVIGVNDRLTPRSPTIYKMSNWTIESLPYKELVLGFSFALWGFESILNWRQYKVLQIKEAPKAYAHLTSVENYEKARRYSLAKLNFGIISSIWSQCETVLIFYYDLLPWFWTASKNILSTISPSWADNEILQSLIFVTVTNLASTITNLPFSLYFTFVIEEHYGFNKQTLALFFSDLVKSLALGAFIGFPVIAAVLYIVQIFENFHVYLWLFVMVFQLVMVTIYPTFIQPLFNKFDPLPEGELKDKIDALAKTVKFPLKKMFIIDGSRRSAHSNAYLYGFFNNKQLVLFDTLLEQTSHEETLAVVAHEIGHWHHSHTLQNLIIAQAHLFILFWLFGQAIHFGPLYTSFKFTTHPILIGFMLFQFIYSPAEALMGFIMNVLSRAFEFQADLYAVTLGHAAKLKTGLQKIHLKNLGSLRTDSYYSAWHYSHPPLVERLEAITKAATKSKKKE</sequence>
<dbReference type="InterPro" id="IPR021538">
    <property type="entry name" value="Syntaxin-5_N"/>
</dbReference>
<dbReference type="GO" id="GO:0071586">
    <property type="term" value="P:CAAX-box protein processing"/>
    <property type="evidence" value="ECO:0007669"/>
    <property type="project" value="InterPro"/>
</dbReference>
<dbReference type="GO" id="GO:0003735">
    <property type="term" value="F:structural constituent of ribosome"/>
    <property type="evidence" value="ECO:0007669"/>
    <property type="project" value="InterPro"/>
</dbReference>
<evidence type="ECO:0000256" key="5">
    <source>
        <dbReference type="ARBA" id="ARBA00022692"/>
    </source>
</evidence>
<dbReference type="InterPro" id="IPR001915">
    <property type="entry name" value="Peptidase_M48"/>
</dbReference>
<evidence type="ECO:0000256" key="18">
    <source>
        <dbReference type="PIRSR" id="PIRSR627057-1"/>
    </source>
</evidence>
<dbReference type="GO" id="GO:0004222">
    <property type="term" value="F:metalloendopeptidase activity"/>
    <property type="evidence" value="ECO:0007669"/>
    <property type="project" value="InterPro"/>
</dbReference>
<dbReference type="Gene3D" id="1.20.58.70">
    <property type="match status" value="1"/>
</dbReference>
<evidence type="ECO:0000256" key="21">
    <source>
        <dbReference type="SAM" id="Phobius"/>
    </source>
</evidence>
<dbReference type="OrthoDB" id="360839at2759"/>
<dbReference type="Gene3D" id="3.30.1230.20">
    <property type="match status" value="1"/>
</dbReference>
<keyword evidence="9 19" id="KW-0862">Zinc</keyword>
<evidence type="ECO:0000256" key="7">
    <source>
        <dbReference type="ARBA" id="ARBA00022801"/>
    </source>
</evidence>
<evidence type="ECO:0000256" key="12">
    <source>
        <dbReference type="ARBA" id="ARBA00023049"/>
    </source>
</evidence>
<keyword evidence="8" id="KW-0256">Endoplasmic reticulum</keyword>
<evidence type="ECO:0000256" key="17">
    <source>
        <dbReference type="ARBA" id="ARBA00083451"/>
    </source>
</evidence>
<comment type="similarity">
    <text evidence="2">Belongs to the eukaryotic ribosomal protein eS21 family.</text>
</comment>
<dbReference type="GeneID" id="42003446"/>
<protein>
    <recommendedName>
        <fullName evidence="3">Ste24 endopeptidase</fullName>
        <ecNumber evidence="3">3.4.24.84</ecNumber>
    </recommendedName>
    <alternativeName>
        <fullName evidence="17">Prenyl protein-specific endoprotease 1</fullName>
    </alternativeName>
</protein>
<dbReference type="FunFam" id="3.30.1230.20:FF:000001">
    <property type="entry name" value="40S ribosomal protein S21"/>
    <property type="match status" value="1"/>
</dbReference>
<dbReference type="SUPFAM" id="SSF47661">
    <property type="entry name" value="t-snare proteins"/>
    <property type="match status" value="1"/>
</dbReference>
<dbReference type="InterPro" id="IPR038579">
    <property type="entry name" value="Ribosomal_eS21_sf"/>
</dbReference>
<evidence type="ECO:0000256" key="9">
    <source>
        <dbReference type="ARBA" id="ARBA00022833"/>
    </source>
</evidence>
<gene>
    <name evidence="23" type="primary">STE24</name>
    <name evidence="23" type="ORF">SmJEL517_g02221</name>
</gene>
<proteinExistence type="inferred from homology"/>
<dbReference type="InterPro" id="IPR001931">
    <property type="entry name" value="Ribosomal_eS21"/>
</dbReference>
<evidence type="ECO:0000256" key="4">
    <source>
        <dbReference type="ARBA" id="ARBA00022670"/>
    </source>
</evidence>
<evidence type="ECO:0000256" key="20">
    <source>
        <dbReference type="SAM" id="MobiDB-lite"/>
    </source>
</evidence>
<evidence type="ECO:0000256" key="14">
    <source>
        <dbReference type="ARBA" id="ARBA00023274"/>
    </source>
</evidence>
<dbReference type="PANTHER" id="PTHR10120">
    <property type="entry name" value="CAAX PRENYL PROTEASE 1"/>
    <property type="match status" value="1"/>
</dbReference>
<dbReference type="InterPro" id="IPR032456">
    <property type="entry name" value="Peptidase_M48_N"/>
</dbReference>
<evidence type="ECO:0000313" key="23">
    <source>
        <dbReference type="EMBL" id="TPX35365.1"/>
    </source>
</evidence>
<dbReference type="AlphaFoldDB" id="A0A507CCT0"/>
<feature type="region of interest" description="Disordered" evidence="20">
    <location>
        <begin position="108"/>
        <end position="137"/>
    </location>
</feature>
<evidence type="ECO:0000313" key="24">
    <source>
        <dbReference type="Proteomes" id="UP000319731"/>
    </source>
</evidence>
<dbReference type="GO" id="GO:0042274">
    <property type="term" value="P:ribosomal small subunit biogenesis"/>
    <property type="evidence" value="ECO:0007669"/>
    <property type="project" value="UniProtKB-ARBA"/>
</dbReference>
<dbReference type="Pfam" id="PF01435">
    <property type="entry name" value="Peptidase_M48"/>
    <property type="match status" value="1"/>
</dbReference>
<organism evidence="23 24">
    <name type="scientific">Synchytrium microbalum</name>
    <dbReference type="NCBI Taxonomy" id="1806994"/>
    <lineage>
        <taxon>Eukaryota</taxon>
        <taxon>Fungi</taxon>
        <taxon>Fungi incertae sedis</taxon>
        <taxon>Chytridiomycota</taxon>
        <taxon>Chytridiomycota incertae sedis</taxon>
        <taxon>Chytridiomycetes</taxon>
        <taxon>Synchytriales</taxon>
        <taxon>Synchytriaceae</taxon>
        <taxon>Synchytrium</taxon>
    </lineage>
</organism>
<dbReference type="InterPro" id="IPR000727">
    <property type="entry name" value="T_SNARE_dom"/>
</dbReference>
<comment type="cofactor">
    <cofactor evidence="19">
        <name>Zn(2+)</name>
        <dbReference type="ChEBI" id="CHEBI:29105"/>
    </cofactor>
    <text evidence="19">Binds 1 zinc ion per subunit.</text>
</comment>
<evidence type="ECO:0000256" key="11">
    <source>
        <dbReference type="ARBA" id="ARBA00022989"/>
    </source>
</evidence>
<dbReference type="Proteomes" id="UP000319731">
    <property type="component" value="Unassembled WGS sequence"/>
</dbReference>
<dbReference type="InterPro" id="IPR027057">
    <property type="entry name" value="CAXX_Prtase_1"/>
</dbReference>
<keyword evidence="13 21" id="KW-0472">Membrane</keyword>
<dbReference type="GO" id="GO:0016192">
    <property type="term" value="P:vesicle-mediated transport"/>
    <property type="evidence" value="ECO:0007669"/>
    <property type="project" value="InterPro"/>
</dbReference>
<dbReference type="CDD" id="cd07343">
    <property type="entry name" value="M48A_Zmpste24p_like"/>
    <property type="match status" value="1"/>
</dbReference>
<evidence type="ECO:0000256" key="10">
    <source>
        <dbReference type="ARBA" id="ARBA00022980"/>
    </source>
</evidence>
<feature type="compositionally biased region" description="Polar residues" evidence="20">
    <location>
        <begin position="203"/>
        <end position="213"/>
    </location>
</feature>
<dbReference type="GO" id="GO:0046872">
    <property type="term" value="F:metal ion binding"/>
    <property type="evidence" value="ECO:0007669"/>
    <property type="project" value="UniProtKB-KW"/>
</dbReference>
<dbReference type="PROSITE" id="PS50192">
    <property type="entry name" value="T_SNARE"/>
    <property type="match status" value="1"/>
</dbReference>
<keyword evidence="12" id="KW-0482">Metalloprotease</keyword>
<dbReference type="FunFam" id="3.30.2010.10:FF:000002">
    <property type="entry name" value="CAAX prenyl protease"/>
    <property type="match status" value="1"/>
</dbReference>
<name>A0A507CCT0_9FUNG</name>
<feature type="transmembrane region" description="Helical" evidence="21">
    <location>
        <begin position="840"/>
        <end position="865"/>
    </location>
</feature>
<feature type="binding site" evidence="19">
    <location>
        <position position="792"/>
    </location>
    <ligand>
        <name>Zn(2+)</name>
        <dbReference type="ChEBI" id="CHEBI:29105"/>
        <note>catalytic</note>
    </ligand>
</feature>
<dbReference type="EC" id="3.4.24.84" evidence="3"/>
<evidence type="ECO:0000256" key="8">
    <source>
        <dbReference type="ARBA" id="ARBA00022824"/>
    </source>
</evidence>
<evidence type="ECO:0000259" key="22">
    <source>
        <dbReference type="PROSITE" id="PS50192"/>
    </source>
</evidence>
<evidence type="ECO:0000256" key="19">
    <source>
        <dbReference type="PIRSR" id="PIRSR627057-2"/>
    </source>
</evidence>
<feature type="compositionally biased region" description="Low complexity" evidence="20">
    <location>
        <begin position="115"/>
        <end position="133"/>
    </location>
</feature>
<feature type="domain" description="T-SNARE coiled-coil homology" evidence="22">
    <location>
        <begin position="268"/>
        <end position="330"/>
    </location>
</feature>
<feature type="binding site" evidence="19">
    <location>
        <position position="796"/>
    </location>
    <ligand>
        <name>Zn(2+)</name>
        <dbReference type="ChEBI" id="CHEBI:29105"/>
        <note>catalytic</note>
    </ligand>
</feature>
<dbReference type="Pfam" id="PF01249">
    <property type="entry name" value="Ribosomal_S21e"/>
    <property type="match status" value="1"/>
</dbReference>
<keyword evidence="6 19" id="KW-0479">Metal-binding</keyword>
<evidence type="ECO:0000256" key="6">
    <source>
        <dbReference type="ARBA" id="ARBA00022723"/>
    </source>
</evidence>
<evidence type="ECO:0000256" key="3">
    <source>
        <dbReference type="ARBA" id="ARBA00012336"/>
    </source>
</evidence>
<comment type="similarity">
    <text evidence="16">Belongs to the peptidase M48A family.</text>
</comment>
<feature type="binding site" evidence="19">
    <location>
        <position position="870"/>
    </location>
    <ligand>
        <name>Zn(2+)</name>
        <dbReference type="ChEBI" id="CHEBI:29105"/>
        <note>catalytic</note>
    </ligand>
</feature>
<dbReference type="Pfam" id="PF11416">
    <property type="entry name" value="Syntaxin-5_N"/>
    <property type="match status" value="1"/>
</dbReference>
<dbReference type="GO" id="GO:0006412">
    <property type="term" value="P:translation"/>
    <property type="evidence" value="ECO:0007669"/>
    <property type="project" value="InterPro"/>
</dbReference>
<keyword evidence="14" id="KW-0687">Ribonucleoprotein</keyword>
<evidence type="ECO:0000256" key="15">
    <source>
        <dbReference type="ARBA" id="ARBA00044456"/>
    </source>
</evidence>
<dbReference type="GO" id="GO:0022626">
    <property type="term" value="C:cytosolic ribosome"/>
    <property type="evidence" value="ECO:0007669"/>
    <property type="project" value="UniProtKB-ARBA"/>
</dbReference>